<keyword evidence="1" id="KW-0472">Membrane</keyword>
<accession>A0A5D2QEK0</accession>
<sequence>MTIPYRPYFACYGGKPVELAEWVLLQVQAFIEVQLQFLLLVTWFFLIEQNDTFERLTEVGKGENFKPAGEGVLDNLVYQIKQYWSFYFCIFLSIPEIVFYFWDQTQKT</sequence>
<evidence type="ECO:0000313" key="2">
    <source>
        <dbReference type="EMBL" id="TYI26532.1"/>
    </source>
</evidence>
<dbReference type="Proteomes" id="UP000322667">
    <property type="component" value="Chromosome A05"/>
</dbReference>
<protein>
    <submittedName>
        <fullName evidence="2">Uncharacterized protein</fullName>
    </submittedName>
</protein>
<feature type="transmembrane region" description="Helical" evidence="1">
    <location>
        <begin position="83"/>
        <end position="102"/>
    </location>
</feature>
<organism evidence="2 3">
    <name type="scientific">Gossypium tomentosum</name>
    <name type="common">Hawaiian cotton</name>
    <name type="synonym">Gossypium sandvicense</name>
    <dbReference type="NCBI Taxonomy" id="34277"/>
    <lineage>
        <taxon>Eukaryota</taxon>
        <taxon>Viridiplantae</taxon>
        <taxon>Streptophyta</taxon>
        <taxon>Embryophyta</taxon>
        <taxon>Tracheophyta</taxon>
        <taxon>Spermatophyta</taxon>
        <taxon>Magnoliopsida</taxon>
        <taxon>eudicotyledons</taxon>
        <taxon>Gunneridae</taxon>
        <taxon>Pentapetalae</taxon>
        <taxon>rosids</taxon>
        <taxon>malvids</taxon>
        <taxon>Malvales</taxon>
        <taxon>Malvaceae</taxon>
        <taxon>Malvoideae</taxon>
        <taxon>Gossypium</taxon>
    </lineage>
</organism>
<evidence type="ECO:0000313" key="3">
    <source>
        <dbReference type="Proteomes" id="UP000322667"/>
    </source>
</evidence>
<keyword evidence="3" id="KW-1185">Reference proteome</keyword>
<evidence type="ECO:0000256" key="1">
    <source>
        <dbReference type="SAM" id="Phobius"/>
    </source>
</evidence>
<keyword evidence="1" id="KW-0812">Transmembrane</keyword>
<keyword evidence="1" id="KW-1133">Transmembrane helix</keyword>
<feature type="transmembrane region" description="Helical" evidence="1">
    <location>
        <begin position="22"/>
        <end position="46"/>
    </location>
</feature>
<dbReference type="EMBL" id="CM017614">
    <property type="protein sequence ID" value="TYI26532.1"/>
    <property type="molecule type" value="Genomic_DNA"/>
</dbReference>
<dbReference type="AlphaFoldDB" id="A0A5D2QEK0"/>
<name>A0A5D2QEK0_GOSTO</name>
<reference evidence="2 3" key="1">
    <citation type="submission" date="2019-07" db="EMBL/GenBank/DDBJ databases">
        <title>WGS assembly of Gossypium tomentosum.</title>
        <authorList>
            <person name="Chen Z.J."/>
            <person name="Sreedasyam A."/>
            <person name="Ando A."/>
            <person name="Song Q."/>
            <person name="De L."/>
            <person name="Hulse-Kemp A."/>
            <person name="Ding M."/>
            <person name="Ye W."/>
            <person name="Kirkbride R."/>
            <person name="Jenkins J."/>
            <person name="Plott C."/>
            <person name="Lovell J."/>
            <person name="Lin Y.-M."/>
            <person name="Vaughn R."/>
            <person name="Liu B."/>
            <person name="Li W."/>
            <person name="Simpson S."/>
            <person name="Scheffler B."/>
            <person name="Saski C."/>
            <person name="Grover C."/>
            <person name="Hu G."/>
            <person name="Conover J."/>
            <person name="Carlson J."/>
            <person name="Shu S."/>
            <person name="Boston L."/>
            <person name="Williams M."/>
            <person name="Peterson D."/>
            <person name="Mcgee K."/>
            <person name="Jones D."/>
            <person name="Wendel J."/>
            <person name="Stelly D."/>
            <person name="Grimwood J."/>
            <person name="Schmutz J."/>
        </authorList>
    </citation>
    <scope>NUCLEOTIDE SEQUENCE [LARGE SCALE GENOMIC DNA]</scope>
    <source>
        <strain evidence="2">7179.01</strain>
    </source>
</reference>
<proteinExistence type="predicted"/>
<gene>
    <name evidence="2" type="ORF">ES332_A05G119900v1</name>
</gene>